<evidence type="ECO:0000256" key="1">
    <source>
        <dbReference type="SAM" id="Phobius"/>
    </source>
</evidence>
<dbReference type="EMBL" id="JABWDU010000002">
    <property type="protein sequence ID" value="NVD39418.1"/>
    <property type="molecule type" value="Genomic_DNA"/>
</dbReference>
<protein>
    <submittedName>
        <fullName evidence="2">Uncharacterized protein</fullName>
    </submittedName>
</protein>
<sequence length="54" mass="5538">MSNSAVNPVNPAVNGLRPVVAIVVAAEVFITALLLTTVQLPTPQSPSAEIASLR</sequence>
<keyword evidence="1" id="KW-0472">Membrane</keyword>
<feature type="transmembrane region" description="Helical" evidence="1">
    <location>
        <begin position="20"/>
        <end position="38"/>
    </location>
</feature>
<dbReference type="AlphaFoldDB" id="A0A7Y6Q5F7"/>
<keyword evidence="1" id="KW-0812">Transmembrane</keyword>
<accession>A0A7Y6Q5F7</accession>
<dbReference type="RefSeq" id="WP_176352953.1">
    <property type="nucleotide sequence ID" value="NZ_JABWDU010000002.1"/>
</dbReference>
<proteinExistence type="predicted"/>
<name>A0A7Y6Q5F7_9HYPH</name>
<comment type="caution">
    <text evidence="2">The sequence shown here is derived from an EMBL/GenBank/DDBJ whole genome shotgun (WGS) entry which is preliminary data.</text>
</comment>
<reference evidence="2 3" key="1">
    <citation type="submission" date="2020-06" db="EMBL/GenBank/DDBJ databases">
        <authorList>
            <person name="Grouzdev D.S."/>
        </authorList>
    </citation>
    <scope>NUCLEOTIDE SEQUENCE [LARGE SCALE GENOMIC DNA]</scope>
    <source>
        <strain evidence="2 3">HO-A22</strain>
    </source>
</reference>
<evidence type="ECO:0000313" key="3">
    <source>
        <dbReference type="Proteomes" id="UP000520198"/>
    </source>
</evidence>
<dbReference type="Proteomes" id="UP000520198">
    <property type="component" value="Unassembled WGS sequence"/>
</dbReference>
<organism evidence="2 3">
    <name type="scientific">Ensifer oleiphilus</name>
    <dbReference type="NCBI Taxonomy" id="2742698"/>
    <lineage>
        <taxon>Bacteria</taxon>
        <taxon>Pseudomonadati</taxon>
        <taxon>Pseudomonadota</taxon>
        <taxon>Alphaproteobacteria</taxon>
        <taxon>Hyphomicrobiales</taxon>
        <taxon>Rhizobiaceae</taxon>
        <taxon>Sinorhizobium/Ensifer group</taxon>
        <taxon>Ensifer</taxon>
    </lineage>
</organism>
<gene>
    <name evidence="2" type="ORF">HT585_11165</name>
</gene>
<evidence type="ECO:0000313" key="2">
    <source>
        <dbReference type="EMBL" id="NVD39418.1"/>
    </source>
</evidence>
<keyword evidence="1" id="KW-1133">Transmembrane helix</keyword>
<keyword evidence="3" id="KW-1185">Reference proteome</keyword>